<dbReference type="Proteomes" id="UP000308600">
    <property type="component" value="Unassembled WGS sequence"/>
</dbReference>
<reference evidence="1 2" key="1">
    <citation type="journal article" date="2019" name="Nat. Ecol. Evol.">
        <title>Megaphylogeny resolves global patterns of mushroom evolution.</title>
        <authorList>
            <person name="Varga T."/>
            <person name="Krizsan K."/>
            <person name="Foldi C."/>
            <person name="Dima B."/>
            <person name="Sanchez-Garcia M."/>
            <person name="Sanchez-Ramirez S."/>
            <person name="Szollosi G.J."/>
            <person name="Szarkandi J.G."/>
            <person name="Papp V."/>
            <person name="Albert L."/>
            <person name="Andreopoulos W."/>
            <person name="Angelini C."/>
            <person name="Antonin V."/>
            <person name="Barry K.W."/>
            <person name="Bougher N.L."/>
            <person name="Buchanan P."/>
            <person name="Buyck B."/>
            <person name="Bense V."/>
            <person name="Catcheside P."/>
            <person name="Chovatia M."/>
            <person name="Cooper J."/>
            <person name="Damon W."/>
            <person name="Desjardin D."/>
            <person name="Finy P."/>
            <person name="Geml J."/>
            <person name="Haridas S."/>
            <person name="Hughes K."/>
            <person name="Justo A."/>
            <person name="Karasinski D."/>
            <person name="Kautmanova I."/>
            <person name="Kiss B."/>
            <person name="Kocsube S."/>
            <person name="Kotiranta H."/>
            <person name="LaButti K.M."/>
            <person name="Lechner B.E."/>
            <person name="Liimatainen K."/>
            <person name="Lipzen A."/>
            <person name="Lukacs Z."/>
            <person name="Mihaltcheva S."/>
            <person name="Morgado L.N."/>
            <person name="Niskanen T."/>
            <person name="Noordeloos M.E."/>
            <person name="Ohm R.A."/>
            <person name="Ortiz-Santana B."/>
            <person name="Ovrebo C."/>
            <person name="Racz N."/>
            <person name="Riley R."/>
            <person name="Savchenko A."/>
            <person name="Shiryaev A."/>
            <person name="Soop K."/>
            <person name="Spirin V."/>
            <person name="Szebenyi C."/>
            <person name="Tomsovsky M."/>
            <person name="Tulloss R.E."/>
            <person name="Uehling J."/>
            <person name="Grigoriev I.V."/>
            <person name="Vagvolgyi C."/>
            <person name="Papp T."/>
            <person name="Martin F.M."/>
            <person name="Miettinen O."/>
            <person name="Hibbett D.S."/>
            <person name="Nagy L.G."/>
        </authorList>
    </citation>
    <scope>NUCLEOTIDE SEQUENCE [LARGE SCALE GENOMIC DNA]</scope>
    <source>
        <strain evidence="1 2">NL-1719</strain>
    </source>
</reference>
<gene>
    <name evidence="1" type="ORF">BDN72DRAFT_742055</name>
</gene>
<accession>A0ACD2ZWH8</accession>
<evidence type="ECO:0000313" key="1">
    <source>
        <dbReference type="EMBL" id="TFK57745.1"/>
    </source>
</evidence>
<proteinExistence type="predicted"/>
<feature type="non-terminal residue" evidence="1">
    <location>
        <position position="1"/>
    </location>
</feature>
<evidence type="ECO:0000313" key="2">
    <source>
        <dbReference type="Proteomes" id="UP000308600"/>
    </source>
</evidence>
<protein>
    <submittedName>
        <fullName evidence="1">Uncharacterized protein</fullName>
    </submittedName>
</protein>
<sequence>KKCRFGLSEDLPLRDICFNADTGEIEMARKHGMVNNYNRTVIRCCRCNMDIKFVGSGPTAKAMMYYATDYITKPGLTMYESYAALDRTLSRLEKAPAEDTNPNLDPYKRIFRKCVFGQLSQQELSAQQVATLLMDYDDHFTSHEFRKLYWTNLERRLSS</sequence>
<feature type="non-terminal residue" evidence="1">
    <location>
        <position position="159"/>
    </location>
</feature>
<name>A0ACD2ZWH8_9AGAR</name>
<dbReference type="EMBL" id="ML210132">
    <property type="protein sequence ID" value="TFK57745.1"/>
    <property type="molecule type" value="Genomic_DNA"/>
</dbReference>
<keyword evidence="2" id="KW-1185">Reference proteome</keyword>
<organism evidence="1 2">
    <name type="scientific">Pluteus cervinus</name>
    <dbReference type="NCBI Taxonomy" id="181527"/>
    <lineage>
        <taxon>Eukaryota</taxon>
        <taxon>Fungi</taxon>
        <taxon>Dikarya</taxon>
        <taxon>Basidiomycota</taxon>
        <taxon>Agaricomycotina</taxon>
        <taxon>Agaricomycetes</taxon>
        <taxon>Agaricomycetidae</taxon>
        <taxon>Agaricales</taxon>
        <taxon>Pluteineae</taxon>
        <taxon>Pluteaceae</taxon>
        <taxon>Pluteus</taxon>
    </lineage>
</organism>